<dbReference type="EMBL" id="BKCJ011802482">
    <property type="protein sequence ID" value="GFD54114.1"/>
    <property type="molecule type" value="Genomic_DNA"/>
</dbReference>
<dbReference type="GO" id="GO:0046872">
    <property type="term" value="F:metal ion binding"/>
    <property type="evidence" value="ECO:0007669"/>
    <property type="project" value="TreeGrafter"/>
</dbReference>
<name>A0A699XBZ5_TANCI</name>
<dbReference type="EC" id="6.3.2.2" evidence="2"/>
<evidence type="ECO:0000256" key="5">
    <source>
        <dbReference type="ARBA" id="ARBA00022741"/>
    </source>
</evidence>
<evidence type="ECO:0000256" key="2">
    <source>
        <dbReference type="ARBA" id="ARBA00012220"/>
    </source>
</evidence>
<dbReference type="AlphaFoldDB" id="A0A699XBZ5"/>
<evidence type="ECO:0000256" key="6">
    <source>
        <dbReference type="ARBA" id="ARBA00022840"/>
    </source>
</evidence>
<comment type="pathway">
    <text evidence="1">Sulfur metabolism; glutathione biosynthesis; glutathione from L-cysteine and L-glutamate: step 1/2.</text>
</comment>
<dbReference type="InterPro" id="IPR007370">
    <property type="entry name" value="Glu_cys_ligase"/>
</dbReference>
<dbReference type="PANTHER" id="PTHR38761">
    <property type="entry name" value="GLUTAMATE--CYSTEINE LIGASE"/>
    <property type="match status" value="1"/>
</dbReference>
<dbReference type="SUPFAM" id="SSF55931">
    <property type="entry name" value="Glutamine synthetase/guanido kinase"/>
    <property type="match status" value="1"/>
</dbReference>
<sequence>MARGVQYVEVRCLDINPFLPVGIDLQQSRFIDAFILFCALQESPQLADCECGNASSNFLTVVKEGRRPGLQLSRNTTT</sequence>
<keyword evidence="4" id="KW-0317">Glutathione biosynthesis</keyword>
<evidence type="ECO:0000256" key="4">
    <source>
        <dbReference type="ARBA" id="ARBA00022684"/>
    </source>
</evidence>
<dbReference type="GO" id="GO:0005524">
    <property type="term" value="F:ATP binding"/>
    <property type="evidence" value="ECO:0007669"/>
    <property type="project" value="UniProtKB-KW"/>
</dbReference>
<reference evidence="9" key="1">
    <citation type="journal article" date="2019" name="Sci. Rep.">
        <title>Draft genome of Tanacetum cinerariifolium, the natural source of mosquito coil.</title>
        <authorList>
            <person name="Yamashiro T."/>
            <person name="Shiraishi A."/>
            <person name="Satake H."/>
            <person name="Nakayama K."/>
        </authorList>
    </citation>
    <scope>NUCLEOTIDE SEQUENCE</scope>
</reference>
<dbReference type="Gene3D" id="3.30.590.20">
    <property type="match status" value="1"/>
</dbReference>
<evidence type="ECO:0000256" key="3">
    <source>
        <dbReference type="ARBA" id="ARBA00022598"/>
    </source>
</evidence>
<comment type="caution">
    <text evidence="9">The sequence shown here is derived from an EMBL/GenBank/DDBJ whole genome shotgun (WGS) entry which is preliminary data.</text>
</comment>
<evidence type="ECO:0000256" key="7">
    <source>
        <dbReference type="ARBA" id="ARBA00048819"/>
    </source>
</evidence>
<feature type="non-terminal residue" evidence="9">
    <location>
        <position position="78"/>
    </location>
</feature>
<accession>A0A699XBZ5</accession>
<dbReference type="PANTHER" id="PTHR38761:SF1">
    <property type="entry name" value="GLUTAMATE--CYSTEINE LIGASE"/>
    <property type="match status" value="1"/>
</dbReference>
<dbReference type="GO" id="GO:0005829">
    <property type="term" value="C:cytosol"/>
    <property type="evidence" value="ECO:0007669"/>
    <property type="project" value="TreeGrafter"/>
</dbReference>
<dbReference type="InterPro" id="IPR014746">
    <property type="entry name" value="Gln_synth/guanido_kin_cat_dom"/>
</dbReference>
<evidence type="ECO:0000313" key="9">
    <source>
        <dbReference type="EMBL" id="GFD54114.1"/>
    </source>
</evidence>
<evidence type="ECO:0000259" key="8">
    <source>
        <dbReference type="Pfam" id="PF04262"/>
    </source>
</evidence>
<feature type="domain" description="Glutamate--cysteine ligase" evidence="8">
    <location>
        <begin position="2"/>
        <end position="61"/>
    </location>
</feature>
<keyword evidence="3" id="KW-0436">Ligase</keyword>
<proteinExistence type="predicted"/>
<keyword evidence="5" id="KW-0547">Nucleotide-binding</keyword>
<keyword evidence="6" id="KW-0067">ATP-binding</keyword>
<organism evidence="9">
    <name type="scientific">Tanacetum cinerariifolium</name>
    <name type="common">Dalmatian daisy</name>
    <name type="synonym">Chrysanthemum cinerariifolium</name>
    <dbReference type="NCBI Taxonomy" id="118510"/>
    <lineage>
        <taxon>Eukaryota</taxon>
        <taxon>Viridiplantae</taxon>
        <taxon>Streptophyta</taxon>
        <taxon>Embryophyta</taxon>
        <taxon>Tracheophyta</taxon>
        <taxon>Spermatophyta</taxon>
        <taxon>Magnoliopsida</taxon>
        <taxon>eudicotyledons</taxon>
        <taxon>Gunneridae</taxon>
        <taxon>Pentapetalae</taxon>
        <taxon>asterids</taxon>
        <taxon>campanulids</taxon>
        <taxon>Asterales</taxon>
        <taxon>Asteraceae</taxon>
        <taxon>Asteroideae</taxon>
        <taxon>Anthemideae</taxon>
        <taxon>Anthemidinae</taxon>
        <taxon>Tanacetum</taxon>
    </lineage>
</organism>
<dbReference type="InterPro" id="IPR006334">
    <property type="entry name" value="Glut_cys_ligase"/>
</dbReference>
<dbReference type="GO" id="GO:0004357">
    <property type="term" value="F:glutamate-cysteine ligase activity"/>
    <property type="evidence" value="ECO:0007669"/>
    <property type="project" value="UniProtKB-EC"/>
</dbReference>
<evidence type="ECO:0000256" key="1">
    <source>
        <dbReference type="ARBA" id="ARBA00005006"/>
    </source>
</evidence>
<dbReference type="Pfam" id="PF04262">
    <property type="entry name" value="Glu_cys_ligase"/>
    <property type="match status" value="1"/>
</dbReference>
<dbReference type="GO" id="GO:0006750">
    <property type="term" value="P:glutathione biosynthetic process"/>
    <property type="evidence" value="ECO:0007669"/>
    <property type="project" value="UniProtKB-KW"/>
</dbReference>
<protein>
    <recommendedName>
        <fullName evidence="2">glutamate--cysteine ligase</fullName>
        <ecNumber evidence="2">6.3.2.2</ecNumber>
    </recommendedName>
</protein>
<comment type="catalytic activity">
    <reaction evidence="7">
        <text>L-cysteine + L-glutamate + ATP = gamma-L-glutamyl-L-cysteine + ADP + phosphate + H(+)</text>
        <dbReference type="Rhea" id="RHEA:13285"/>
        <dbReference type="ChEBI" id="CHEBI:15378"/>
        <dbReference type="ChEBI" id="CHEBI:29985"/>
        <dbReference type="ChEBI" id="CHEBI:30616"/>
        <dbReference type="ChEBI" id="CHEBI:35235"/>
        <dbReference type="ChEBI" id="CHEBI:43474"/>
        <dbReference type="ChEBI" id="CHEBI:58173"/>
        <dbReference type="ChEBI" id="CHEBI:456216"/>
        <dbReference type="EC" id="6.3.2.2"/>
    </reaction>
</comment>
<gene>
    <name evidence="9" type="ORF">Tci_926083</name>
</gene>